<keyword evidence="1" id="KW-1133">Transmembrane helix</keyword>
<organism evidence="3 4">
    <name type="scientific">Choiromyces venosus 120613-1</name>
    <dbReference type="NCBI Taxonomy" id="1336337"/>
    <lineage>
        <taxon>Eukaryota</taxon>
        <taxon>Fungi</taxon>
        <taxon>Dikarya</taxon>
        <taxon>Ascomycota</taxon>
        <taxon>Pezizomycotina</taxon>
        <taxon>Pezizomycetes</taxon>
        <taxon>Pezizales</taxon>
        <taxon>Tuberaceae</taxon>
        <taxon>Choiromyces</taxon>
    </lineage>
</organism>
<keyword evidence="1" id="KW-0812">Transmembrane</keyword>
<sequence length="74" mass="8410">MKIEWDVGYQVYAVICLLLFSSLLKFKLNNYPRSFACGKNKTISTSCIIFRECHQFGPKQPFASIGCSKKPVKS</sequence>
<proteinExistence type="predicted"/>
<evidence type="ECO:0000313" key="2">
    <source>
        <dbReference type="EMBL" id="RPA89865.1"/>
    </source>
</evidence>
<accession>A0A3N4K1C2</accession>
<feature type="transmembrane region" description="Helical" evidence="1">
    <location>
        <begin position="6"/>
        <end position="24"/>
    </location>
</feature>
<keyword evidence="1" id="KW-0472">Membrane</keyword>
<evidence type="ECO:0000313" key="4">
    <source>
        <dbReference type="Proteomes" id="UP000276215"/>
    </source>
</evidence>
<protein>
    <submittedName>
        <fullName evidence="3">Uncharacterized protein</fullName>
    </submittedName>
</protein>
<dbReference type="EMBL" id="ML120365">
    <property type="protein sequence ID" value="RPB03002.1"/>
    <property type="molecule type" value="Genomic_DNA"/>
</dbReference>
<dbReference type="AlphaFoldDB" id="A0A3N4K1C2"/>
<reference evidence="3 4" key="1">
    <citation type="journal article" date="2018" name="Nat. Ecol. Evol.">
        <title>Pezizomycetes genomes reveal the molecular basis of ectomycorrhizal truffle lifestyle.</title>
        <authorList>
            <person name="Murat C."/>
            <person name="Payen T."/>
            <person name="Noel B."/>
            <person name="Kuo A."/>
            <person name="Morin E."/>
            <person name="Chen J."/>
            <person name="Kohler A."/>
            <person name="Krizsan K."/>
            <person name="Balestrini R."/>
            <person name="Da Silva C."/>
            <person name="Montanini B."/>
            <person name="Hainaut M."/>
            <person name="Levati E."/>
            <person name="Barry K.W."/>
            <person name="Belfiori B."/>
            <person name="Cichocki N."/>
            <person name="Clum A."/>
            <person name="Dockter R.B."/>
            <person name="Fauchery L."/>
            <person name="Guy J."/>
            <person name="Iotti M."/>
            <person name="Le Tacon F."/>
            <person name="Lindquist E.A."/>
            <person name="Lipzen A."/>
            <person name="Malagnac F."/>
            <person name="Mello A."/>
            <person name="Molinier V."/>
            <person name="Miyauchi S."/>
            <person name="Poulain J."/>
            <person name="Riccioni C."/>
            <person name="Rubini A."/>
            <person name="Sitrit Y."/>
            <person name="Splivallo R."/>
            <person name="Traeger S."/>
            <person name="Wang M."/>
            <person name="Zifcakova L."/>
            <person name="Wipf D."/>
            <person name="Zambonelli A."/>
            <person name="Paolocci F."/>
            <person name="Nowrousian M."/>
            <person name="Ottonello S."/>
            <person name="Baldrian P."/>
            <person name="Spatafora J.W."/>
            <person name="Henrissat B."/>
            <person name="Nagy L.G."/>
            <person name="Aury J.M."/>
            <person name="Wincker P."/>
            <person name="Grigoriev I.V."/>
            <person name="Bonfante P."/>
            <person name="Martin F.M."/>
        </authorList>
    </citation>
    <scope>NUCLEOTIDE SEQUENCE [LARGE SCALE GENOMIC DNA]</scope>
    <source>
        <strain evidence="3 4">120613-1</strain>
    </source>
</reference>
<dbReference type="Proteomes" id="UP000276215">
    <property type="component" value="Unassembled WGS sequence"/>
</dbReference>
<evidence type="ECO:0000256" key="1">
    <source>
        <dbReference type="SAM" id="Phobius"/>
    </source>
</evidence>
<evidence type="ECO:0000313" key="3">
    <source>
        <dbReference type="EMBL" id="RPB03002.1"/>
    </source>
</evidence>
<name>A0A3N4K1C2_9PEZI</name>
<gene>
    <name evidence="3" type="ORF">L873DRAFT_332312</name>
    <name evidence="2" type="ORF">L873DRAFT_577766</name>
</gene>
<keyword evidence="4" id="KW-1185">Reference proteome</keyword>
<dbReference type="EMBL" id="ML120551">
    <property type="protein sequence ID" value="RPA89865.1"/>
    <property type="molecule type" value="Genomic_DNA"/>
</dbReference>